<dbReference type="Gene3D" id="3.40.50.12780">
    <property type="entry name" value="N-terminal domain of ligase-like"/>
    <property type="match status" value="1"/>
</dbReference>
<dbReference type="Pfam" id="PF13193">
    <property type="entry name" value="AMP-binding_C"/>
    <property type="match status" value="1"/>
</dbReference>
<protein>
    <submittedName>
        <fullName evidence="3">AMP-binding protein</fullName>
    </submittedName>
</protein>
<dbReference type="GO" id="GO:0005737">
    <property type="term" value="C:cytoplasm"/>
    <property type="evidence" value="ECO:0007669"/>
    <property type="project" value="TreeGrafter"/>
</dbReference>
<dbReference type="PANTHER" id="PTHR45527:SF1">
    <property type="entry name" value="FATTY ACID SYNTHASE"/>
    <property type="match status" value="1"/>
</dbReference>
<proteinExistence type="predicted"/>
<dbReference type="InterPro" id="IPR000873">
    <property type="entry name" value="AMP-dep_synth/lig_dom"/>
</dbReference>
<dbReference type="GO" id="GO:0043041">
    <property type="term" value="P:amino acid activation for nonribosomal peptide biosynthetic process"/>
    <property type="evidence" value="ECO:0007669"/>
    <property type="project" value="TreeGrafter"/>
</dbReference>
<dbReference type="PROSITE" id="PS00455">
    <property type="entry name" value="AMP_BINDING"/>
    <property type="match status" value="1"/>
</dbReference>
<dbReference type="GO" id="GO:0031177">
    <property type="term" value="F:phosphopantetheine binding"/>
    <property type="evidence" value="ECO:0007669"/>
    <property type="project" value="TreeGrafter"/>
</dbReference>
<dbReference type="PANTHER" id="PTHR45527">
    <property type="entry name" value="NONRIBOSOMAL PEPTIDE SYNTHETASE"/>
    <property type="match status" value="1"/>
</dbReference>
<dbReference type="EMBL" id="CP070499">
    <property type="protein sequence ID" value="QSB16010.1"/>
    <property type="molecule type" value="Genomic_DNA"/>
</dbReference>
<dbReference type="GO" id="GO:0044550">
    <property type="term" value="P:secondary metabolite biosynthetic process"/>
    <property type="evidence" value="ECO:0007669"/>
    <property type="project" value="TreeGrafter"/>
</dbReference>
<gene>
    <name evidence="3" type="ORF">JQS43_06725</name>
</gene>
<evidence type="ECO:0000313" key="4">
    <source>
        <dbReference type="Proteomes" id="UP000662857"/>
    </source>
</evidence>
<organism evidence="3 4">
    <name type="scientific">Natronosporangium hydrolyticum</name>
    <dbReference type="NCBI Taxonomy" id="2811111"/>
    <lineage>
        <taxon>Bacteria</taxon>
        <taxon>Bacillati</taxon>
        <taxon>Actinomycetota</taxon>
        <taxon>Actinomycetes</taxon>
        <taxon>Micromonosporales</taxon>
        <taxon>Micromonosporaceae</taxon>
        <taxon>Natronosporangium</taxon>
    </lineage>
</organism>
<dbReference type="Pfam" id="PF00501">
    <property type="entry name" value="AMP-binding"/>
    <property type="match status" value="1"/>
</dbReference>
<dbReference type="InterPro" id="IPR025110">
    <property type="entry name" value="AMP-bd_C"/>
</dbReference>
<dbReference type="AlphaFoldDB" id="A0A895YPH6"/>
<dbReference type="SUPFAM" id="SSF56801">
    <property type="entry name" value="Acetyl-CoA synthetase-like"/>
    <property type="match status" value="1"/>
</dbReference>
<dbReference type="InterPro" id="IPR042099">
    <property type="entry name" value="ANL_N_sf"/>
</dbReference>
<name>A0A895YPH6_9ACTN</name>
<feature type="domain" description="AMP-binding enzyme C-terminal" evidence="2">
    <location>
        <begin position="443"/>
        <end position="514"/>
    </location>
</feature>
<evidence type="ECO:0000313" key="3">
    <source>
        <dbReference type="EMBL" id="QSB16010.1"/>
    </source>
</evidence>
<dbReference type="Gene3D" id="3.30.300.30">
    <property type="match status" value="1"/>
</dbReference>
<dbReference type="KEGG" id="nhy:JQS43_06725"/>
<evidence type="ECO:0000259" key="1">
    <source>
        <dbReference type="Pfam" id="PF00501"/>
    </source>
</evidence>
<sequence>MAELAGVALYSRFMRGLESASRDNSGRAGAALRVGGTEVTYPDAHQTALSWAHRLVDAGAGPEHPVAVLAARSVTAYLGLLAGLYAGAPVVPLNPAFPVGRTAEMLRAAGAELVVADPDGAAIVPELAELVGRLAVLAPSADAADRASAGGRWLPVAGAPLAEPVPVNGDTPALMLFTSGSTGRPKGVPISHASLYHYFTVLDQRYDFHPGDVFSQTFDLNFDCAMFDLFCAWGAGATVLSVPPSAYLGLPGFLADHGVTVWFSTPSSIGLARRMGALTSSAMPGLRWSFFAGEALRCDDVERWSAAAVNSTVENLYGPTELTITISGYQWCPTRTPEVAINGVVPIGEVHPGHDYLIVGEDGDADPVVAAPGELGELWLSGPQLTTGYLDPADDAGRFVEYAGRRWYRTGDRVSRIGAAGLAYRGRLDSQVQVHGWRVELAEIEHALRGCSGVTEAVAVGVANQDGTELIAFYTGDRVGPAELTRRLRELLPAGFIPRRFQHVAELPLNSNRKVDRSLLRSRAEELLGSATRNDGRPGPTPR</sequence>
<keyword evidence="4" id="KW-1185">Reference proteome</keyword>
<accession>A0A895YPH6</accession>
<dbReference type="Proteomes" id="UP000662857">
    <property type="component" value="Chromosome"/>
</dbReference>
<feature type="domain" description="AMP-dependent synthetase/ligase" evidence="1">
    <location>
        <begin position="31"/>
        <end position="390"/>
    </location>
</feature>
<dbReference type="InterPro" id="IPR045851">
    <property type="entry name" value="AMP-bd_C_sf"/>
</dbReference>
<reference evidence="3" key="1">
    <citation type="submission" date="2021-02" db="EMBL/GenBank/DDBJ databases">
        <title>Natrosporangium hydrolyticum gen. nov., sp. nov, a haloalkaliphilic actinobacterium from a soda solonchak soil.</title>
        <authorList>
            <person name="Sorokin D.Y."/>
            <person name="Khijniak T.V."/>
            <person name="Zakharycheva A.P."/>
            <person name="Boueva O.V."/>
            <person name="Ariskina E.V."/>
            <person name="Hahnke R.L."/>
            <person name="Bunk B."/>
            <person name="Sproer C."/>
            <person name="Schumann P."/>
            <person name="Evtushenko L.I."/>
            <person name="Kublanov I.V."/>
        </authorList>
    </citation>
    <scope>NUCLEOTIDE SEQUENCE</scope>
    <source>
        <strain evidence="3">DSM 106523</strain>
    </source>
</reference>
<evidence type="ECO:0000259" key="2">
    <source>
        <dbReference type="Pfam" id="PF13193"/>
    </source>
</evidence>
<dbReference type="InterPro" id="IPR020845">
    <property type="entry name" value="AMP-binding_CS"/>
</dbReference>
<dbReference type="RefSeq" id="WP_239678208.1">
    <property type="nucleotide sequence ID" value="NZ_CP070499.1"/>
</dbReference>